<proteinExistence type="predicted"/>
<evidence type="ECO:0000313" key="1">
    <source>
        <dbReference type="EMBL" id="KAK9958543.1"/>
    </source>
</evidence>
<name>A0AAW1ZCB6_CULAL</name>
<sequence length="239" mass="27071">MSGCFSGVQARLKELNPHSLYVHCSNHSLDLILQEAAREVSLVADTLNFVQGVSSVIRESSKRKQLYQSFFEAIDVISAELDRRFDQSSMKLAAKRERAVIKAAEGRSVDLEALQLPEELDTDRLELQLKMLRPSIAKQLADVTKDRGFMCVTVQDVASCLIKLQPQTRAMFSEIEKLIELCLCLPISTWVRSTMTQKRLTHLSLMHTNTDILNSLDIRPLMRDFISTTTERTSTFGHL</sequence>
<accession>A0AAW1ZCB6</accession>
<dbReference type="PANTHER" id="PTHR45749:SF21">
    <property type="entry name" value="DUF4371 DOMAIN-CONTAINING PROTEIN"/>
    <property type="match status" value="1"/>
</dbReference>
<evidence type="ECO:0000313" key="2">
    <source>
        <dbReference type="Proteomes" id="UP001479290"/>
    </source>
</evidence>
<comment type="caution">
    <text evidence="1">The sequence shown here is derived from an EMBL/GenBank/DDBJ whole genome shotgun (WGS) entry which is preliminary data.</text>
</comment>
<dbReference type="PANTHER" id="PTHR45749">
    <property type="match status" value="1"/>
</dbReference>
<organism evidence="1 2">
    <name type="scientific">Culter alburnus</name>
    <name type="common">Topmouth culter</name>
    <dbReference type="NCBI Taxonomy" id="194366"/>
    <lineage>
        <taxon>Eukaryota</taxon>
        <taxon>Metazoa</taxon>
        <taxon>Chordata</taxon>
        <taxon>Craniata</taxon>
        <taxon>Vertebrata</taxon>
        <taxon>Euteleostomi</taxon>
        <taxon>Actinopterygii</taxon>
        <taxon>Neopterygii</taxon>
        <taxon>Teleostei</taxon>
        <taxon>Ostariophysi</taxon>
        <taxon>Cypriniformes</taxon>
        <taxon>Xenocyprididae</taxon>
        <taxon>Xenocypridinae</taxon>
        <taxon>Culter</taxon>
    </lineage>
</organism>
<dbReference type="Proteomes" id="UP001479290">
    <property type="component" value="Unassembled WGS sequence"/>
</dbReference>
<reference evidence="1 2" key="1">
    <citation type="submission" date="2024-05" db="EMBL/GenBank/DDBJ databases">
        <title>A high-quality chromosomal-level genome assembly of Topmouth culter (Culter alburnus).</title>
        <authorList>
            <person name="Zhao H."/>
        </authorList>
    </citation>
    <scope>NUCLEOTIDE SEQUENCE [LARGE SCALE GENOMIC DNA]</scope>
    <source>
        <strain evidence="1">CATC2023</strain>
        <tissue evidence="1">Muscle</tissue>
    </source>
</reference>
<dbReference type="AlphaFoldDB" id="A0AAW1ZCB6"/>
<protein>
    <submittedName>
        <fullName evidence="1">Uncharacterized protein</fullName>
    </submittedName>
</protein>
<dbReference type="EMBL" id="JAWDJR010000018">
    <property type="protein sequence ID" value="KAK9958543.1"/>
    <property type="molecule type" value="Genomic_DNA"/>
</dbReference>
<keyword evidence="2" id="KW-1185">Reference proteome</keyword>
<gene>
    <name evidence="1" type="ORF">ABG768_010656</name>
</gene>